<dbReference type="PANTHER" id="PTHR43883:SF1">
    <property type="entry name" value="GLUCONOKINASE"/>
    <property type="match status" value="1"/>
</dbReference>
<dbReference type="InterPro" id="IPR027417">
    <property type="entry name" value="P-loop_NTPase"/>
</dbReference>
<comment type="caution">
    <text evidence="1">The sequence shown here is derived from an EMBL/GenBank/DDBJ whole genome shotgun (WGS) entry which is preliminary data.</text>
</comment>
<dbReference type="Pfam" id="PF13671">
    <property type="entry name" value="AAA_33"/>
    <property type="match status" value="1"/>
</dbReference>
<sequence>MRHTLDANKAGSGESLELESLIDALVAHHRDAIPHAAVAQDAGRPLTLAMKAELAEIRGALWDEGERERLDQLGEWLEQDLVRLTPILEARANRQVPSWALHHPESRLCHGGRPLLVNAIGRDLEVPGADLVDDPASDLAALLVGLEGRETPELTRLALDRYLRQSGDYELARLLSLFGTCHALTAARRALRRRLADGVDTENSALLAESMAECRRYLALAERIAEFRFPPLVIAVGVSGSGKSRFTRGLVTGLGAIRVSSEAERQRLAQLEESSNHPQDDSVQRGVDIFGEAATAATYRRLAACAGYLLDAGIPACVDATCLTRAQRDQLRQQAEARGLPCLLVSFEADDATLRRRIEKRATRQGVPVEESLAVLVRQQQRFESFGDEERLHLVHLDTTADNAADTLLGLIEEHVKLA</sequence>
<dbReference type="RefSeq" id="WP_161423686.1">
    <property type="nucleotide sequence ID" value="NZ_JARWMY010000013.1"/>
</dbReference>
<accession>A0A7X4W030</accession>
<dbReference type="InterPro" id="IPR052732">
    <property type="entry name" value="Cell-binding_unc_protein"/>
</dbReference>
<dbReference type="AlphaFoldDB" id="A0A7X4W030"/>
<name>A0A7X4W030_9GAMM</name>
<dbReference type="Gene3D" id="3.40.50.300">
    <property type="entry name" value="P-loop containing nucleotide triphosphate hydrolases"/>
    <property type="match status" value="1"/>
</dbReference>
<reference evidence="1 2" key="1">
    <citation type="submission" date="2019-12" db="EMBL/GenBank/DDBJ databases">
        <title>Draft genome sequencing of Halomonas icarensis D1-1.</title>
        <authorList>
            <person name="Pandiyan K."/>
            <person name="Kushwaha P."/>
            <person name="Gowdham M."/>
            <person name="Chakdar H."/>
            <person name="Singh A."/>
            <person name="Kumar M."/>
            <person name="Saxena A.K."/>
        </authorList>
    </citation>
    <scope>NUCLEOTIDE SEQUENCE [LARGE SCALE GENOMIC DNA]</scope>
    <source>
        <strain evidence="1 2">D1-1</strain>
    </source>
</reference>
<dbReference type="PANTHER" id="PTHR43883">
    <property type="entry name" value="SLR0207 PROTEIN"/>
    <property type="match status" value="1"/>
</dbReference>
<proteinExistence type="predicted"/>
<dbReference type="Proteomes" id="UP000448235">
    <property type="component" value="Unassembled WGS sequence"/>
</dbReference>
<dbReference type="SUPFAM" id="SSF52540">
    <property type="entry name" value="P-loop containing nucleoside triphosphate hydrolases"/>
    <property type="match status" value="1"/>
</dbReference>
<dbReference type="EMBL" id="WUTS01000001">
    <property type="protein sequence ID" value="NAW13504.1"/>
    <property type="molecule type" value="Genomic_DNA"/>
</dbReference>
<organism evidence="1 2">
    <name type="scientific">Halomonas icarae</name>
    <dbReference type="NCBI Taxonomy" id="2691040"/>
    <lineage>
        <taxon>Bacteria</taxon>
        <taxon>Pseudomonadati</taxon>
        <taxon>Pseudomonadota</taxon>
        <taxon>Gammaproteobacteria</taxon>
        <taxon>Oceanospirillales</taxon>
        <taxon>Halomonadaceae</taxon>
        <taxon>Halomonas</taxon>
    </lineage>
</organism>
<protein>
    <submittedName>
        <fullName evidence="1">AAA family ATPase</fullName>
    </submittedName>
</protein>
<keyword evidence="2" id="KW-1185">Reference proteome</keyword>
<evidence type="ECO:0000313" key="2">
    <source>
        <dbReference type="Proteomes" id="UP000448235"/>
    </source>
</evidence>
<evidence type="ECO:0000313" key="1">
    <source>
        <dbReference type="EMBL" id="NAW13504.1"/>
    </source>
</evidence>
<gene>
    <name evidence="1" type="ORF">GRB80_11660</name>
</gene>